<dbReference type="Proteomes" id="UP000509302">
    <property type="component" value="Chromosome"/>
</dbReference>
<keyword evidence="1" id="KW-0732">Signal</keyword>
<feature type="chain" id="PRO_5028877725" description="PepSY domain-containing protein" evidence="1">
    <location>
        <begin position="22"/>
        <end position="195"/>
    </location>
</feature>
<accession>A0A7H9AQE9</accession>
<organism evidence="2 3">
    <name type="scientific">Costertonia aggregata</name>
    <dbReference type="NCBI Taxonomy" id="343403"/>
    <lineage>
        <taxon>Bacteria</taxon>
        <taxon>Pseudomonadati</taxon>
        <taxon>Bacteroidota</taxon>
        <taxon>Flavobacteriia</taxon>
        <taxon>Flavobacteriales</taxon>
        <taxon>Flavobacteriaceae</taxon>
        <taxon>Costertonia</taxon>
    </lineage>
</organism>
<reference evidence="2 3" key="1">
    <citation type="journal article" date="2006" name="Int. J. Syst. Evol. Microbiol.">
        <title>Costertonia aggregata gen. nov., sp. nov., a mesophilic marine bacterium of the family Flavobacteriaceae, isolated from a mature biofilm.</title>
        <authorList>
            <person name="Kwon K.K."/>
            <person name="Lee Y.K."/>
            <person name="Lee H.K."/>
        </authorList>
    </citation>
    <scope>NUCLEOTIDE SEQUENCE [LARGE SCALE GENOMIC DNA]</scope>
    <source>
        <strain evidence="2 3">KCCM 42265</strain>
    </source>
</reference>
<dbReference type="SUPFAM" id="SSF160574">
    <property type="entry name" value="BT0923-like"/>
    <property type="match status" value="1"/>
</dbReference>
<evidence type="ECO:0000313" key="2">
    <source>
        <dbReference type="EMBL" id="QLG45653.1"/>
    </source>
</evidence>
<evidence type="ECO:0000256" key="1">
    <source>
        <dbReference type="SAM" id="SignalP"/>
    </source>
</evidence>
<evidence type="ECO:0000313" key="3">
    <source>
        <dbReference type="Proteomes" id="UP000509302"/>
    </source>
</evidence>
<proteinExistence type="predicted"/>
<sequence length="195" mass="23201">MRIKLYVLLLVLFNGVCIANAQNKYEREYRIKKSQFPKKALGYIQEKLEGAKRIKFYKETDSSKVSYEAKFKKDRLWYSIEFDDSGAMEDIEILIKPVDIPEDTFKKIEQYLTQKFTKYKIQRLQQQYPVMAIEATEKTVKNAFQNLMIPTINYELVISGREKETYEQFEILFDAEGNFVNIRKSLPPNYDHVLY</sequence>
<dbReference type="AlphaFoldDB" id="A0A7H9AQE9"/>
<dbReference type="KEGG" id="cagg:HYG79_09945"/>
<keyword evidence="3" id="KW-1185">Reference proteome</keyword>
<dbReference type="RefSeq" id="WP_179241940.1">
    <property type="nucleotide sequence ID" value="NZ_CP058595.1"/>
</dbReference>
<evidence type="ECO:0008006" key="4">
    <source>
        <dbReference type="Google" id="ProtNLM"/>
    </source>
</evidence>
<dbReference type="Gene3D" id="3.40.1420.30">
    <property type="match status" value="1"/>
</dbReference>
<name>A0A7H9AQE9_9FLAO</name>
<dbReference type="EMBL" id="CP058595">
    <property type="protein sequence ID" value="QLG45653.1"/>
    <property type="molecule type" value="Genomic_DNA"/>
</dbReference>
<gene>
    <name evidence="2" type="ORF">HYG79_09945</name>
</gene>
<feature type="signal peptide" evidence="1">
    <location>
        <begin position="1"/>
        <end position="21"/>
    </location>
</feature>
<protein>
    <recommendedName>
        <fullName evidence="4">PepSY domain-containing protein</fullName>
    </recommendedName>
</protein>